<dbReference type="Pfam" id="PF01636">
    <property type="entry name" value="APH"/>
    <property type="match status" value="1"/>
</dbReference>
<comment type="caution">
    <text evidence="2">The sequence shown here is derived from an EMBL/GenBank/DDBJ whole genome shotgun (WGS) entry which is preliminary data.</text>
</comment>
<dbReference type="Gene3D" id="3.30.200.20">
    <property type="entry name" value="Phosphorylase Kinase, domain 1"/>
    <property type="match status" value="1"/>
</dbReference>
<dbReference type="InterPro" id="IPR002575">
    <property type="entry name" value="Aminoglycoside_PTrfase"/>
</dbReference>
<reference evidence="2 3" key="1">
    <citation type="submission" date="2024-06" db="EMBL/GenBank/DDBJ databases">
        <title>The Natural Products Discovery Center: Release of the First 8490 Sequenced Strains for Exploring Actinobacteria Biosynthetic Diversity.</title>
        <authorList>
            <person name="Kalkreuter E."/>
            <person name="Kautsar S.A."/>
            <person name="Yang D."/>
            <person name="Bader C.D."/>
            <person name="Teijaro C.N."/>
            <person name="Fluegel L."/>
            <person name="Davis C.M."/>
            <person name="Simpson J.R."/>
            <person name="Lauterbach L."/>
            <person name="Steele A.D."/>
            <person name="Gui C."/>
            <person name="Meng S."/>
            <person name="Li G."/>
            <person name="Viehrig K."/>
            <person name="Ye F."/>
            <person name="Su P."/>
            <person name="Kiefer A.F."/>
            <person name="Nichols A."/>
            <person name="Cepeda A.J."/>
            <person name="Yan W."/>
            <person name="Fan B."/>
            <person name="Jiang Y."/>
            <person name="Adhikari A."/>
            <person name="Zheng C.-J."/>
            <person name="Schuster L."/>
            <person name="Cowan T.M."/>
            <person name="Smanski M.J."/>
            <person name="Chevrette M.G."/>
            <person name="De Carvalho L.P.S."/>
            <person name="Shen B."/>
        </authorList>
    </citation>
    <scope>NUCLEOTIDE SEQUENCE [LARGE SCALE GENOMIC DNA]</scope>
    <source>
        <strain evidence="2 3">NPDC048946</strain>
    </source>
</reference>
<evidence type="ECO:0000313" key="3">
    <source>
        <dbReference type="Proteomes" id="UP001551482"/>
    </source>
</evidence>
<keyword evidence="3" id="KW-1185">Reference proteome</keyword>
<proteinExistence type="predicted"/>
<organism evidence="2 3">
    <name type="scientific">Streptodolium elevatio</name>
    <dbReference type="NCBI Taxonomy" id="3157996"/>
    <lineage>
        <taxon>Bacteria</taxon>
        <taxon>Bacillati</taxon>
        <taxon>Actinomycetota</taxon>
        <taxon>Actinomycetes</taxon>
        <taxon>Kitasatosporales</taxon>
        <taxon>Streptomycetaceae</taxon>
        <taxon>Streptodolium</taxon>
    </lineage>
</organism>
<gene>
    <name evidence="2" type="ORF">AB0C36_00990</name>
</gene>
<feature type="domain" description="Aminoglycoside phosphotransferase" evidence="1">
    <location>
        <begin position="26"/>
        <end position="245"/>
    </location>
</feature>
<dbReference type="InterPro" id="IPR011009">
    <property type="entry name" value="Kinase-like_dom_sf"/>
</dbReference>
<dbReference type="RefSeq" id="WP_358347255.1">
    <property type="nucleotide sequence ID" value="NZ_JBEZFP010000001.1"/>
</dbReference>
<dbReference type="SUPFAM" id="SSF56112">
    <property type="entry name" value="Protein kinase-like (PK-like)"/>
    <property type="match status" value="1"/>
</dbReference>
<evidence type="ECO:0000313" key="2">
    <source>
        <dbReference type="EMBL" id="MEU8132063.1"/>
    </source>
</evidence>
<accession>A0ABV3D8J0</accession>
<evidence type="ECO:0000259" key="1">
    <source>
        <dbReference type="Pfam" id="PF01636"/>
    </source>
</evidence>
<dbReference type="EMBL" id="JBEZFP010000001">
    <property type="protein sequence ID" value="MEU8132063.1"/>
    <property type="molecule type" value="Genomic_DNA"/>
</dbReference>
<protein>
    <submittedName>
        <fullName evidence="2">Phosphotransferase</fullName>
    </submittedName>
</protein>
<name>A0ABV3D8J0_9ACTN</name>
<sequence>MHTTRAGRSPLSALLGHYAVGTAVGFRPIAEGLLNRGYEVTTTEGRWFLKHYLDQTPAAIAFQHRVTERLRAAGIPALPPVADREGTTARRVAGRWFALFPWVEGRHRGGGELDDTECTQLGGLLGRVHAQLIRMLPPVQQPMFAPAADAAHSMGVATRLLERIRARAVREPFDELAEHRLIERLRMLRRLAHRRPADHDRPRTGYVHGDFHPLNLLYAERDPVAIIDWDRLAALPDTEETVRAALLFFTASATGTLDLPRVRAFVHAYRAVSDPGDDELAAAVQRLWWERLNDFWMLNRHYDERDHRSDPLFPASAALIVWWTRHYEEVMAAFVE</sequence>
<dbReference type="Proteomes" id="UP001551482">
    <property type="component" value="Unassembled WGS sequence"/>
</dbReference>
<dbReference type="Gene3D" id="3.90.1200.10">
    <property type="match status" value="1"/>
</dbReference>